<accession>A0AAJ5X850</accession>
<dbReference type="Pfam" id="PF05378">
    <property type="entry name" value="Hydant_A_N"/>
    <property type="match status" value="1"/>
</dbReference>
<dbReference type="KEGG" id="acob:P0Y56_15335"/>
<dbReference type="SUPFAM" id="SSF53067">
    <property type="entry name" value="Actin-like ATPase domain"/>
    <property type="match status" value="2"/>
</dbReference>
<dbReference type="GO" id="GO:0016787">
    <property type="term" value="F:hydrolase activity"/>
    <property type="evidence" value="ECO:0007669"/>
    <property type="project" value="InterPro"/>
</dbReference>
<dbReference type="InterPro" id="IPR002821">
    <property type="entry name" value="Hydantoinase_A"/>
</dbReference>
<dbReference type="InterPro" id="IPR045079">
    <property type="entry name" value="Oxoprolinase-like"/>
</dbReference>
<feature type="domain" description="Hydantoinase/oxoprolinase N-terminal" evidence="2">
    <location>
        <begin position="6"/>
        <end position="173"/>
    </location>
</feature>
<evidence type="ECO:0000259" key="1">
    <source>
        <dbReference type="Pfam" id="PF01968"/>
    </source>
</evidence>
<gene>
    <name evidence="3" type="ORF">P0Y56_15335</name>
</gene>
<evidence type="ECO:0000313" key="3">
    <source>
        <dbReference type="EMBL" id="WEK46367.1"/>
    </source>
</evidence>
<dbReference type="AlphaFoldDB" id="A0AAJ5X850"/>
<dbReference type="PANTHER" id="PTHR11365:SF10">
    <property type="entry name" value="HYDANTOINASE_OXOPROLINASE"/>
    <property type="match status" value="1"/>
</dbReference>
<proteinExistence type="predicted"/>
<feature type="domain" description="Hydantoinase A/oxoprolinase" evidence="1">
    <location>
        <begin position="195"/>
        <end position="363"/>
    </location>
</feature>
<sequence>MSDRIRLGIDVGGTNTDAVLMSGKRVLATMKSFTTQDVKSGVENAVKALLAGHGAAPAAIEAVMIGTTQFVNAFVQRRDLAQVAAIRICLPTGDGVPPFSGWPDDALAAVGGRHYLVGGGSFYTGKEFAALDEDAVAAAAADAAAAGITAFAISATFSPLRPDIEIRAAAIVAATVPGASITLSGDVGGLGLIDRENAAIINASLAPLAGRVVASLKQAFRDMDIGAPLYISQNDGTLIDTELAARLPILTCSAGPTNSIRGAAFLSGISEAIVADIGGTTTDVGFLRGGFPRETSAVNMIGGVRTNFRMPDTLSIPLGGGSVVSFTDEVSVGPQSVGYRLPREGRAFGGKVLTATDIAIRAGQTGIGDPALVSGLSGELVESALASIHHQVEEAIDQVKVNAVPLPLILVGGGNILVSRDIKGASQVVRPPHAEVANAVGAAIALVSGRVDRLFDFGAGRDVALAEARAEAVAATIAAGAAMEQVEIVDLEELPMTHVQTNCVRVKVRAIGPLAALA</sequence>
<dbReference type="InterPro" id="IPR043129">
    <property type="entry name" value="ATPase_NBD"/>
</dbReference>
<evidence type="ECO:0000313" key="4">
    <source>
        <dbReference type="Proteomes" id="UP001218362"/>
    </source>
</evidence>
<dbReference type="EMBL" id="CP119316">
    <property type="protein sequence ID" value="WEK46367.1"/>
    <property type="molecule type" value="Genomic_DNA"/>
</dbReference>
<dbReference type="Pfam" id="PF01968">
    <property type="entry name" value="Hydantoinase_A"/>
    <property type="match status" value="1"/>
</dbReference>
<name>A0AAJ5X850_9SPHN</name>
<dbReference type="PANTHER" id="PTHR11365">
    <property type="entry name" value="5-OXOPROLINASE RELATED"/>
    <property type="match status" value="1"/>
</dbReference>
<evidence type="ECO:0000259" key="2">
    <source>
        <dbReference type="Pfam" id="PF05378"/>
    </source>
</evidence>
<dbReference type="InterPro" id="IPR008040">
    <property type="entry name" value="Hydant_A_N"/>
</dbReference>
<protein>
    <submittedName>
        <fullName evidence="3">Hydantoinase/oxoprolinase family protein</fullName>
    </submittedName>
</protein>
<organism evidence="3 4">
    <name type="scientific">Candidatus Andeanibacterium colombiense</name>
    <dbReference type="NCBI Taxonomy" id="3121345"/>
    <lineage>
        <taxon>Bacteria</taxon>
        <taxon>Pseudomonadati</taxon>
        <taxon>Pseudomonadota</taxon>
        <taxon>Alphaproteobacteria</taxon>
        <taxon>Sphingomonadales</taxon>
        <taxon>Sphingomonadaceae</taxon>
        <taxon>Candidatus Andeanibacterium</taxon>
    </lineage>
</organism>
<reference evidence="3" key="1">
    <citation type="submission" date="2023-03" db="EMBL/GenBank/DDBJ databases">
        <title>Andean soil-derived lignocellulolytic bacterial consortium as a source of novel taxa and putative plastic-active enzymes.</title>
        <authorList>
            <person name="Diaz-Garcia L."/>
            <person name="Chuvochina M."/>
            <person name="Feuerriegel G."/>
            <person name="Bunk B."/>
            <person name="Sproer C."/>
            <person name="Streit W.R."/>
            <person name="Rodriguez L.M."/>
            <person name="Overmann J."/>
            <person name="Jimenez D.J."/>
        </authorList>
    </citation>
    <scope>NUCLEOTIDE SEQUENCE</scope>
    <source>
        <strain evidence="3">MAG 26</strain>
    </source>
</reference>
<dbReference type="Proteomes" id="UP001218362">
    <property type="component" value="Chromosome"/>
</dbReference>